<reference evidence="2" key="1">
    <citation type="submission" date="2021-06" db="EMBL/GenBank/DDBJ databases">
        <authorList>
            <person name="Kallberg Y."/>
            <person name="Tangrot J."/>
            <person name="Rosling A."/>
        </authorList>
    </citation>
    <scope>NUCLEOTIDE SEQUENCE</scope>
    <source>
        <strain evidence="2">CL551</strain>
    </source>
</reference>
<evidence type="ECO:0000313" key="3">
    <source>
        <dbReference type="Proteomes" id="UP000789342"/>
    </source>
</evidence>
<dbReference type="EMBL" id="CAJVPV010051643">
    <property type="protein sequence ID" value="CAG8779633.1"/>
    <property type="molecule type" value="Genomic_DNA"/>
</dbReference>
<feature type="compositionally biased region" description="Basic and acidic residues" evidence="1">
    <location>
        <begin position="43"/>
        <end position="54"/>
    </location>
</feature>
<feature type="non-terminal residue" evidence="2">
    <location>
        <position position="99"/>
    </location>
</feature>
<sequence length="99" mass="11903">HMIEIIDRDKNVMFLNNNKENKISDGEEALRTYDRNRKRQRKAKETQDECEARLSHRHNLYHQNKARKTVKQQTKLEETSNTRERQTASTQNVLDRHEG</sequence>
<accession>A0A9N9P038</accession>
<evidence type="ECO:0000256" key="1">
    <source>
        <dbReference type="SAM" id="MobiDB-lite"/>
    </source>
</evidence>
<protein>
    <submittedName>
        <fullName evidence="2">14679_t:CDS:1</fullName>
    </submittedName>
</protein>
<feature type="compositionally biased region" description="Basic and acidic residues" evidence="1">
    <location>
        <begin position="74"/>
        <end position="86"/>
    </location>
</feature>
<evidence type="ECO:0000313" key="2">
    <source>
        <dbReference type="EMBL" id="CAG8779633.1"/>
    </source>
</evidence>
<feature type="region of interest" description="Disordered" evidence="1">
    <location>
        <begin position="26"/>
        <end position="99"/>
    </location>
</feature>
<proteinExistence type="predicted"/>
<dbReference type="AlphaFoldDB" id="A0A9N9P038"/>
<name>A0A9N9P038_9GLOM</name>
<feature type="non-terminal residue" evidence="2">
    <location>
        <position position="1"/>
    </location>
</feature>
<gene>
    <name evidence="2" type="ORF">AMORRO_LOCUS17211</name>
</gene>
<organism evidence="2 3">
    <name type="scientific">Acaulospora morrowiae</name>
    <dbReference type="NCBI Taxonomy" id="94023"/>
    <lineage>
        <taxon>Eukaryota</taxon>
        <taxon>Fungi</taxon>
        <taxon>Fungi incertae sedis</taxon>
        <taxon>Mucoromycota</taxon>
        <taxon>Glomeromycotina</taxon>
        <taxon>Glomeromycetes</taxon>
        <taxon>Diversisporales</taxon>
        <taxon>Acaulosporaceae</taxon>
        <taxon>Acaulospora</taxon>
    </lineage>
</organism>
<feature type="compositionally biased region" description="Basic residues" evidence="1">
    <location>
        <begin position="55"/>
        <end position="70"/>
    </location>
</feature>
<comment type="caution">
    <text evidence="2">The sequence shown here is derived from an EMBL/GenBank/DDBJ whole genome shotgun (WGS) entry which is preliminary data.</text>
</comment>
<keyword evidence="3" id="KW-1185">Reference proteome</keyword>
<feature type="compositionally biased region" description="Basic and acidic residues" evidence="1">
    <location>
        <begin position="26"/>
        <end position="35"/>
    </location>
</feature>
<dbReference type="Proteomes" id="UP000789342">
    <property type="component" value="Unassembled WGS sequence"/>
</dbReference>